<dbReference type="PANTHER" id="PTHR43004:SF8">
    <property type="entry name" value="FAD-BINDING DOMAIN-CONTAINING PROTEIN-RELATED"/>
    <property type="match status" value="1"/>
</dbReference>
<dbReference type="SUPFAM" id="SSF51905">
    <property type="entry name" value="FAD/NAD(P)-binding domain"/>
    <property type="match status" value="1"/>
</dbReference>
<accession>N8Y4D1</accession>
<evidence type="ECO:0000313" key="5">
    <source>
        <dbReference type="Proteomes" id="UP000013148"/>
    </source>
</evidence>
<dbReference type="InterPro" id="IPR036188">
    <property type="entry name" value="FAD/NAD-bd_sf"/>
</dbReference>
<dbReference type="Gene3D" id="3.30.9.10">
    <property type="entry name" value="D-Amino Acid Oxidase, subunit A, domain 2"/>
    <property type="match status" value="1"/>
</dbReference>
<evidence type="ECO:0000259" key="3">
    <source>
        <dbReference type="Pfam" id="PF01494"/>
    </source>
</evidence>
<dbReference type="eggNOG" id="COG0654">
    <property type="taxonomic scope" value="Bacteria"/>
</dbReference>
<comment type="caution">
    <text evidence="4">The sequence shown here is derived from an EMBL/GenBank/DDBJ whole genome shotgun (WGS) entry which is preliminary data.</text>
</comment>
<dbReference type="HOGENOM" id="CLU_009665_14_0_6"/>
<evidence type="ECO:0000256" key="1">
    <source>
        <dbReference type="ARBA" id="ARBA00022630"/>
    </source>
</evidence>
<dbReference type="InterPro" id="IPR050641">
    <property type="entry name" value="RIFMO-like"/>
</dbReference>
<dbReference type="Gene3D" id="3.40.30.120">
    <property type="match status" value="1"/>
</dbReference>
<evidence type="ECO:0000313" key="4">
    <source>
        <dbReference type="EMBL" id="ENV16189.1"/>
    </source>
</evidence>
<feature type="domain" description="FAD-binding" evidence="3">
    <location>
        <begin position="6"/>
        <end position="374"/>
    </location>
</feature>
<gene>
    <name evidence="4" type="ORF">F964_03124</name>
</gene>
<organism evidence="4 5">
    <name type="scientific">Acinetobacter guillouiae NIPH 991</name>
    <dbReference type="NCBI Taxonomy" id="1217656"/>
    <lineage>
        <taxon>Bacteria</taxon>
        <taxon>Pseudomonadati</taxon>
        <taxon>Pseudomonadota</taxon>
        <taxon>Gammaproteobacteria</taxon>
        <taxon>Moraxellales</taxon>
        <taxon>Moraxellaceae</taxon>
        <taxon>Acinetobacter</taxon>
    </lineage>
</organism>
<dbReference type="Gene3D" id="3.50.50.60">
    <property type="entry name" value="FAD/NAD(P)-binding domain"/>
    <property type="match status" value="1"/>
</dbReference>
<dbReference type="InterPro" id="IPR002938">
    <property type="entry name" value="FAD-bd"/>
</dbReference>
<dbReference type="EMBL" id="APPJ01000012">
    <property type="protein sequence ID" value="ENV16189.1"/>
    <property type="molecule type" value="Genomic_DNA"/>
</dbReference>
<dbReference type="GO" id="GO:0071949">
    <property type="term" value="F:FAD binding"/>
    <property type="evidence" value="ECO:0007669"/>
    <property type="project" value="InterPro"/>
</dbReference>
<dbReference type="RefSeq" id="WP_004821552.1">
    <property type="nucleotide sequence ID" value="NZ_KB849456.1"/>
</dbReference>
<protein>
    <recommendedName>
        <fullName evidence="3">FAD-binding domain-containing protein</fullName>
    </recommendedName>
</protein>
<keyword evidence="2" id="KW-0274">FAD</keyword>
<keyword evidence="1" id="KW-0285">Flavoprotein</keyword>
<dbReference type="PANTHER" id="PTHR43004">
    <property type="entry name" value="TRK SYSTEM POTASSIUM UPTAKE PROTEIN"/>
    <property type="match status" value="1"/>
</dbReference>
<evidence type="ECO:0000256" key="2">
    <source>
        <dbReference type="ARBA" id="ARBA00022827"/>
    </source>
</evidence>
<dbReference type="AlphaFoldDB" id="N8Y4D1"/>
<name>N8Y4D1_ACIGI</name>
<dbReference type="Proteomes" id="UP000013148">
    <property type="component" value="Unassembled WGS sequence"/>
</dbReference>
<dbReference type="Pfam" id="PF01494">
    <property type="entry name" value="FAD_binding_3"/>
    <property type="match status" value="1"/>
</dbReference>
<dbReference type="GO" id="GO:0016709">
    <property type="term" value="F:oxidoreductase activity, acting on paired donors, with incorporation or reduction of molecular oxygen, NAD(P)H as one donor, and incorporation of one atom of oxygen"/>
    <property type="evidence" value="ECO:0007669"/>
    <property type="project" value="UniProtKB-ARBA"/>
</dbReference>
<keyword evidence="5" id="KW-1185">Reference proteome</keyword>
<dbReference type="PATRIC" id="fig|1217656.3.peg.3069"/>
<reference evidence="4 5" key="1">
    <citation type="submission" date="2013-02" db="EMBL/GenBank/DDBJ databases">
        <title>The Genome Sequence of Acinetobacter guillouiae NIPH 991.</title>
        <authorList>
            <consortium name="The Broad Institute Genome Sequencing Platform"/>
            <consortium name="The Broad Institute Genome Sequencing Center for Infectious Disease"/>
            <person name="Cerqueira G."/>
            <person name="Feldgarden M."/>
            <person name="Courvalin P."/>
            <person name="Perichon B."/>
            <person name="Grillot-Courvalin C."/>
            <person name="Clermont D."/>
            <person name="Rocha E."/>
            <person name="Yoon E.-J."/>
            <person name="Nemec A."/>
            <person name="Walker B."/>
            <person name="Young S.K."/>
            <person name="Zeng Q."/>
            <person name="Gargeya S."/>
            <person name="Fitzgerald M."/>
            <person name="Haas B."/>
            <person name="Abouelleil A."/>
            <person name="Alvarado L."/>
            <person name="Arachchi H.M."/>
            <person name="Berlin A.M."/>
            <person name="Chapman S.B."/>
            <person name="Dewar J."/>
            <person name="Goldberg J."/>
            <person name="Griggs A."/>
            <person name="Gujja S."/>
            <person name="Hansen M."/>
            <person name="Howarth C."/>
            <person name="Imamovic A."/>
            <person name="Larimer J."/>
            <person name="McCowan C."/>
            <person name="Murphy C."/>
            <person name="Neiman D."/>
            <person name="Pearson M."/>
            <person name="Priest M."/>
            <person name="Roberts A."/>
            <person name="Saif S."/>
            <person name="Shea T."/>
            <person name="Sisk P."/>
            <person name="Sykes S."/>
            <person name="Wortman J."/>
            <person name="Nusbaum C."/>
            <person name="Birren B."/>
        </authorList>
    </citation>
    <scope>NUCLEOTIDE SEQUENCE [LARGE SCALE GENOMIC DNA]</scope>
    <source>
        <strain evidence="4 5">NIPH 991</strain>
    </source>
</reference>
<dbReference type="Pfam" id="PF21274">
    <property type="entry name" value="Rng_hyd_C"/>
    <property type="match status" value="1"/>
</dbReference>
<proteinExistence type="predicted"/>
<sequence>MAKIIETDVFIVGAGPSGAIASLLLAHAGIRNIIINKYSSTSPTPRAHIVNQRTMEILRDLEIEEAAKKLSTPWSYMGEHVFASSLVGQEYGRIPAWASSPLAQGEHMAASPSRYCDLPQLYFEPLLISETALRGADVRFKTEYLSHIQDDIGVTIQLLDKLTETEFTVRAKYLIGADGAHSKVAQDIGIEFEGDLSLGDSGSINIEFEADLSNYCNHRKSDMYWMLQTGHGLNGPEGGPGFGVLRMVRPWTKWVCVGGYYKAKGTPKLSYEDAVTYVNRILGTDTIPIKITAVSTWENNRQFALNSSKGRVFCIGDAIHKHTPFGGLGMNTSIQDAYNLAWKLAMVIKGQANHTLLESFDTERTPIAKQIVNHAFDSTMTLIPLLKATGLKPNEDNSAETKLAFEWLREPTIEGAKRRAELKNAMQATLDGFGSAHGVELNQRYVSKAILSDGSAEEVFIKDPKYFYQASTRPGSHIPHVWLQKNQHKISTLDLCGKGTFTLLTGLSGQAWLEAVKKAEQELGIEIKVCQIGLGEYDDSFGDYARISGIDESGALLVRPDMMIAWRAHNASNQYVNKLTQSLKEILGQSSISKETENSASLPA</sequence>
<dbReference type="PRINTS" id="PR00420">
    <property type="entry name" value="RNGMNOXGNASE"/>
</dbReference>